<proteinExistence type="predicted"/>
<keyword evidence="1" id="KW-0472">Membrane</keyword>
<organism evidence="3 4">
    <name type="scientific">Cryptotermes secundus</name>
    <dbReference type="NCBI Taxonomy" id="105785"/>
    <lineage>
        <taxon>Eukaryota</taxon>
        <taxon>Metazoa</taxon>
        <taxon>Ecdysozoa</taxon>
        <taxon>Arthropoda</taxon>
        <taxon>Hexapoda</taxon>
        <taxon>Insecta</taxon>
        <taxon>Pterygota</taxon>
        <taxon>Neoptera</taxon>
        <taxon>Polyneoptera</taxon>
        <taxon>Dictyoptera</taxon>
        <taxon>Blattodea</taxon>
        <taxon>Blattoidea</taxon>
        <taxon>Termitoidae</taxon>
        <taxon>Kalotermitidae</taxon>
        <taxon>Cryptotermitinae</taxon>
        <taxon>Cryptotermes</taxon>
    </lineage>
</organism>
<gene>
    <name evidence="3" type="ORF">B7P43_G10469</name>
</gene>
<dbReference type="AlphaFoldDB" id="A0A2J7QL11"/>
<dbReference type="InParanoid" id="A0A2J7QL11"/>
<sequence length="157" mass="17759">MNYFCRFIILFIVTHIFESVAVSERTCSVHLVDHECPDPNESCNQQKISDSTGVCKCKTGYTKRSPTELCMQIKTVTTTGPHSDDMTTTPEPEYSSKISGSTVATSILIPLLLVVASVGLVYAARRYRWLHKLHHLRQRRYDEVRIGQEDDDDPPIA</sequence>
<feature type="signal peptide" evidence="2">
    <location>
        <begin position="1"/>
        <end position="23"/>
    </location>
</feature>
<keyword evidence="1" id="KW-0812">Transmembrane</keyword>
<evidence type="ECO:0000256" key="2">
    <source>
        <dbReference type="SAM" id="SignalP"/>
    </source>
</evidence>
<evidence type="ECO:0000313" key="3">
    <source>
        <dbReference type="EMBL" id="PNF29270.1"/>
    </source>
</evidence>
<dbReference type="EMBL" id="NEVH01013255">
    <property type="protein sequence ID" value="PNF29270.1"/>
    <property type="molecule type" value="Genomic_DNA"/>
</dbReference>
<name>A0A2J7QL11_9NEOP</name>
<evidence type="ECO:0000256" key="1">
    <source>
        <dbReference type="SAM" id="Phobius"/>
    </source>
</evidence>
<keyword evidence="1" id="KW-1133">Transmembrane helix</keyword>
<evidence type="ECO:0008006" key="5">
    <source>
        <dbReference type="Google" id="ProtNLM"/>
    </source>
</evidence>
<dbReference type="Proteomes" id="UP000235965">
    <property type="component" value="Unassembled WGS sequence"/>
</dbReference>
<comment type="caution">
    <text evidence="3">The sequence shown here is derived from an EMBL/GenBank/DDBJ whole genome shotgun (WGS) entry which is preliminary data.</text>
</comment>
<dbReference type="OrthoDB" id="8190638at2759"/>
<evidence type="ECO:0000313" key="4">
    <source>
        <dbReference type="Proteomes" id="UP000235965"/>
    </source>
</evidence>
<feature type="transmembrane region" description="Helical" evidence="1">
    <location>
        <begin position="103"/>
        <end position="124"/>
    </location>
</feature>
<keyword evidence="4" id="KW-1185">Reference proteome</keyword>
<keyword evidence="2" id="KW-0732">Signal</keyword>
<reference evidence="3 4" key="1">
    <citation type="submission" date="2017-12" db="EMBL/GenBank/DDBJ databases">
        <title>Hemimetabolous genomes reveal molecular basis of termite eusociality.</title>
        <authorList>
            <person name="Harrison M.C."/>
            <person name="Jongepier E."/>
            <person name="Robertson H.M."/>
            <person name="Arning N."/>
            <person name="Bitard-Feildel T."/>
            <person name="Chao H."/>
            <person name="Childers C.P."/>
            <person name="Dinh H."/>
            <person name="Doddapaneni H."/>
            <person name="Dugan S."/>
            <person name="Gowin J."/>
            <person name="Greiner C."/>
            <person name="Han Y."/>
            <person name="Hu H."/>
            <person name="Hughes D.S.T."/>
            <person name="Huylmans A.-K."/>
            <person name="Kemena C."/>
            <person name="Kremer L.P.M."/>
            <person name="Lee S.L."/>
            <person name="Lopez-Ezquerra A."/>
            <person name="Mallet L."/>
            <person name="Monroy-Kuhn J.M."/>
            <person name="Moser A."/>
            <person name="Murali S.C."/>
            <person name="Muzny D.M."/>
            <person name="Otani S."/>
            <person name="Piulachs M.-D."/>
            <person name="Poelchau M."/>
            <person name="Qu J."/>
            <person name="Schaub F."/>
            <person name="Wada-Katsumata A."/>
            <person name="Worley K.C."/>
            <person name="Xie Q."/>
            <person name="Ylla G."/>
            <person name="Poulsen M."/>
            <person name="Gibbs R.A."/>
            <person name="Schal C."/>
            <person name="Richards S."/>
            <person name="Belles X."/>
            <person name="Korb J."/>
            <person name="Bornberg-Bauer E."/>
        </authorList>
    </citation>
    <scope>NUCLEOTIDE SEQUENCE [LARGE SCALE GENOMIC DNA]</scope>
    <source>
        <tissue evidence="3">Whole body</tissue>
    </source>
</reference>
<feature type="chain" id="PRO_5014352404" description="EGF-like domain-containing protein" evidence="2">
    <location>
        <begin position="24"/>
        <end position="157"/>
    </location>
</feature>
<accession>A0A2J7QL11</accession>
<protein>
    <recommendedName>
        <fullName evidence="5">EGF-like domain-containing protein</fullName>
    </recommendedName>
</protein>